<dbReference type="AlphaFoldDB" id="A0ABD5WWR1"/>
<accession>A0ABD5WWR1</accession>
<gene>
    <name evidence="1" type="ORF">ACFQKD_11275</name>
</gene>
<dbReference type="Pfam" id="PF19101">
    <property type="entry name" value="DUF5788"/>
    <property type="match status" value="1"/>
</dbReference>
<comment type="caution">
    <text evidence="1">The sequence shown here is derived from an EMBL/GenBank/DDBJ whole genome shotgun (WGS) entry which is preliminary data.</text>
</comment>
<dbReference type="RefSeq" id="WP_276237622.1">
    <property type="nucleotide sequence ID" value="NZ_CP119989.1"/>
</dbReference>
<dbReference type="Proteomes" id="UP001596388">
    <property type="component" value="Unassembled WGS sequence"/>
</dbReference>
<keyword evidence="2" id="KW-1185">Reference proteome</keyword>
<organism evidence="1 2">
    <name type="scientific">Halobaculum marinum</name>
    <dbReference type="NCBI Taxonomy" id="3031996"/>
    <lineage>
        <taxon>Archaea</taxon>
        <taxon>Methanobacteriati</taxon>
        <taxon>Methanobacteriota</taxon>
        <taxon>Stenosarchaea group</taxon>
        <taxon>Halobacteria</taxon>
        <taxon>Halobacteriales</taxon>
        <taxon>Haloferacaceae</taxon>
        <taxon>Halobaculum</taxon>
    </lineage>
</organism>
<dbReference type="InterPro" id="IPR043900">
    <property type="entry name" value="DUF5788"/>
</dbReference>
<evidence type="ECO:0000313" key="2">
    <source>
        <dbReference type="Proteomes" id="UP001596388"/>
    </source>
</evidence>
<proteinExistence type="predicted"/>
<sequence length="133" mass="15113">MEKHERHRFLDRLRGGSTLGAEMADTVEVDGTTVDLTALVFELRDLDAVPERERERVDDLLGHLRRERIARRRRIEEADITAEEGEALAAEVIGLDRAINALESLDDASYGEQARRSHVEGHKEFLGLVNQLR</sequence>
<dbReference type="GeneID" id="79271199"/>
<dbReference type="EMBL" id="JBHTAG010000003">
    <property type="protein sequence ID" value="MFC7097885.1"/>
    <property type="molecule type" value="Genomic_DNA"/>
</dbReference>
<evidence type="ECO:0000313" key="1">
    <source>
        <dbReference type="EMBL" id="MFC7097885.1"/>
    </source>
</evidence>
<reference evidence="1 2" key="1">
    <citation type="journal article" date="2019" name="Int. J. Syst. Evol. Microbiol.">
        <title>The Global Catalogue of Microorganisms (GCM) 10K type strain sequencing project: providing services to taxonomists for standard genome sequencing and annotation.</title>
        <authorList>
            <consortium name="The Broad Institute Genomics Platform"/>
            <consortium name="The Broad Institute Genome Sequencing Center for Infectious Disease"/>
            <person name="Wu L."/>
            <person name="Ma J."/>
        </authorList>
    </citation>
    <scope>NUCLEOTIDE SEQUENCE [LARGE SCALE GENOMIC DNA]</scope>
    <source>
        <strain evidence="1 2">DT55</strain>
    </source>
</reference>
<name>A0ABD5WWR1_9EURY</name>
<protein>
    <submittedName>
        <fullName evidence="1">DUF5788 family protein</fullName>
    </submittedName>
</protein>